<dbReference type="OrthoDB" id="65569at2759"/>
<dbReference type="InterPro" id="IPR017853">
    <property type="entry name" value="GH"/>
</dbReference>
<dbReference type="AlphaFoldDB" id="A0A2U1Q9Q6"/>
<dbReference type="GO" id="GO:0008422">
    <property type="term" value="F:beta-glucosidase activity"/>
    <property type="evidence" value="ECO:0007669"/>
    <property type="project" value="TreeGrafter"/>
</dbReference>
<keyword evidence="3" id="KW-0326">Glycosidase</keyword>
<reference evidence="5 6" key="1">
    <citation type="journal article" date="2018" name="Mol. Plant">
        <title>The genome of Artemisia annua provides insight into the evolution of Asteraceae family and artemisinin biosynthesis.</title>
        <authorList>
            <person name="Shen Q."/>
            <person name="Zhang L."/>
            <person name="Liao Z."/>
            <person name="Wang S."/>
            <person name="Yan T."/>
            <person name="Shi P."/>
            <person name="Liu M."/>
            <person name="Fu X."/>
            <person name="Pan Q."/>
            <person name="Wang Y."/>
            <person name="Lv Z."/>
            <person name="Lu X."/>
            <person name="Zhang F."/>
            <person name="Jiang W."/>
            <person name="Ma Y."/>
            <person name="Chen M."/>
            <person name="Hao X."/>
            <person name="Li L."/>
            <person name="Tang Y."/>
            <person name="Lv G."/>
            <person name="Zhou Y."/>
            <person name="Sun X."/>
            <person name="Brodelius P.E."/>
            <person name="Rose J.K.C."/>
            <person name="Tang K."/>
        </authorList>
    </citation>
    <scope>NUCLEOTIDE SEQUENCE [LARGE SCALE GENOMIC DNA]</scope>
    <source>
        <strain evidence="6">cv. Huhao1</strain>
        <tissue evidence="5">Leaf</tissue>
    </source>
</reference>
<dbReference type="GO" id="GO:0005975">
    <property type="term" value="P:carbohydrate metabolic process"/>
    <property type="evidence" value="ECO:0007669"/>
    <property type="project" value="InterPro"/>
</dbReference>
<proteinExistence type="inferred from homology"/>
<dbReference type="Gene3D" id="3.20.20.80">
    <property type="entry name" value="Glycosidases"/>
    <property type="match status" value="2"/>
</dbReference>
<evidence type="ECO:0000256" key="3">
    <source>
        <dbReference type="ARBA" id="ARBA00023295"/>
    </source>
</evidence>
<dbReference type="Pfam" id="PF00232">
    <property type="entry name" value="Glyco_hydro_1"/>
    <property type="match status" value="3"/>
</dbReference>
<comment type="caution">
    <text evidence="5">The sequence shown here is derived from an EMBL/GenBank/DDBJ whole genome shotgun (WGS) entry which is preliminary data.</text>
</comment>
<evidence type="ECO:0000313" key="6">
    <source>
        <dbReference type="Proteomes" id="UP000245207"/>
    </source>
</evidence>
<dbReference type="PANTHER" id="PTHR10353:SF137">
    <property type="entry name" value="MYROSINASE 3-RELATED"/>
    <property type="match status" value="1"/>
</dbReference>
<gene>
    <name evidence="5" type="ORF">CTI12_AA057960</name>
</gene>
<dbReference type="EMBL" id="PKPP01000295">
    <property type="protein sequence ID" value="PWA94662.1"/>
    <property type="molecule type" value="Genomic_DNA"/>
</dbReference>
<evidence type="ECO:0000256" key="1">
    <source>
        <dbReference type="ARBA" id="ARBA00010838"/>
    </source>
</evidence>
<name>A0A2U1Q9Q6_ARTAN</name>
<sequence length="346" mass="39230">MKLNRNDLMNYAELCFWEFGDRVKHWITLNEPQSYCVDGHGRGSVAPGRGGEGDPGNPATEPYIVARNLLLSHANVVNLYRQRFQVSQGGNIGITLGTKFLEPLNSELHDDIDAALRGLDCESTSASYFEPSFLPRLMINTSAFNMFGYLIRFMEPLFSGKYPNTMIDNILDGRLPKFTEEESNLLKGSYDFLGLNYYVSQYATTAPVTKVVSSLIDSKVLEQPGWADKTDHAKTIEQARVDLERIDYHKKHLQSLLDAIKQVDSSGVRVKGYFIWSLTDNFEWGAGYSARFGLIYIDYKSGKYTRYPKSSAIWYKNFLHCNKPKAKTKNILASDQTFQASDKKTK</sequence>
<evidence type="ECO:0000256" key="2">
    <source>
        <dbReference type="ARBA" id="ARBA00022801"/>
    </source>
</evidence>
<evidence type="ECO:0000256" key="4">
    <source>
        <dbReference type="RuleBase" id="RU003690"/>
    </source>
</evidence>
<dbReference type="Proteomes" id="UP000245207">
    <property type="component" value="Unassembled WGS sequence"/>
</dbReference>
<organism evidence="5 6">
    <name type="scientific">Artemisia annua</name>
    <name type="common">Sweet wormwood</name>
    <dbReference type="NCBI Taxonomy" id="35608"/>
    <lineage>
        <taxon>Eukaryota</taxon>
        <taxon>Viridiplantae</taxon>
        <taxon>Streptophyta</taxon>
        <taxon>Embryophyta</taxon>
        <taxon>Tracheophyta</taxon>
        <taxon>Spermatophyta</taxon>
        <taxon>Magnoliopsida</taxon>
        <taxon>eudicotyledons</taxon>
        <taxon>Gunneridae</taxon>
        <taxon>Pentapetalae</taxon>
        <taxon>asterids</taxon>
        <taxon>campanulids</taxon>
        <taxon>Asterales</taxon>
        <taxon>Asteraceae</taxon>
        <taxon>Asteroideae</taxon>
        <taxon>Anthemideae</taxon>
        <taxon>Artemisiinae</taxon>
        <taxon>Artemisia</taxon>
    </lineage>
</organism>
<accession>A0A2U1Q9Q6</accession>
<protein>
    <submittedName>
        <fullName evidence="5">Beta-glucosidase</fullName>
    </submittedName>
</protein>
<dbReference type="PRINTS" id="PR00131">
    <property type="entry name" value="GLHYDRLASE1"/>
</dbReference>
<dbReference type="SUPFAM" id="SSF51445">
    <property type="entry name" value="(Trans)glycosidases"/>
    <property type="match status" value="1"/>
</dbReference>
<dbReference type="InterPro" id="IPR001360">
    <property type="entry name" value="Glyco_hydro_1"/>
</dbReference>
<dbReference type="PANTHER" id="PTHR10353">
    <property type="entry name" value="GLYCOSYL HYDROLASE"/>
    <property type="match status" value="1"/>
</dbReference>
<evidence type="ECO:0000313" key="5">
    <source>
        <dbReference type="EMBL" id="PWA94662.1"/>
    </source>
</evidence>
<dbReference type="STRING" id="35608.A0A2U1Q9Q6"/>
<comment type="similarity">
    <text evidence="1 4">Belongs to the glycosyl hydrolase 1 family.</text>
</comment>
<keyword evidence="2" id="KW-0378">Hydrolase</keyword>
<keyword evidence="6" id="KW-1185">Reference proteome</keyword>